<dbReference type="EMBL" id="JAHQIW010006041">
    <property type="protein sequence ID" value="KAJ1367912.1"/>
    <property type="molecule type" value="Genomic_DNA"/>
</dbReference>
<organism evidence="1 2">
    <name type="scientific">Parelaphostrongylus tenuis</name>
    <name type="common">Meningeal worm</name>
    <dbReference type="NCBI Taxonomy" id="148309"/>
    <lineage>
        <taxon>Eukaryota</taxon>
        <taxon>Metazoa</taxon>
        <taxon>Ecdysozoa</taxon>
        <taxon>Nematoda</taxon>
        <taxon>Chromadorea</taxon>
        <taxon>Rhabditida</taxon>
        <taxon>Rhabditina</taxon>
        <taxon>Rhabditomorpha</taxon>
        <taxon>Strongyloidea</taxon>
        <taxon>Metastrongylidae</taxon>
        <taxon>Parelaphostrongylus</taxon>
    </lineage>
</organism>
<name>A0AAD5WF70_PARTN</name>
<accession>A0AAD5WF70</accession>
<proteinExistence type="predicted"/>
<gene>
    <name evidence="1" type="ORF">KIN20_028939</name>
</gene>
<evidence type="ECO:0000313" key="2">
    <source>
        <dbReference type="Proteomes" id="UP001196413"/>
    </source>
</evidence>
<evidence type="ECO:0000313" key="1">
    <source>
        <dbReference type="EMBL" id="KAJ1367912.1"/>
    </source>
</evidence>
<dbReference type="Proteomes" id="UP001196413">
    <property type="component" value="Unassembled WGS sequence"/>
</dbReference>
<protein>
    <submittedName>
        <fullName evidence="1">Uncharacterized protein</fullName>
    </submittedName>
</protein>
<dbReference type="AlphaFoldDB" id="A0AAD5WF70"/>
<reference evidence="1" key="1">
    <citation type="submission" date="2021-06" db="EMBL/GenBank/DDBJ databases">
        <title>Parelaphostrongylus tenuis whole genome reference sequence.</title>
        <authorList>
            <person name="Garwood T.J."/>
            <person name="Larsen P.A."/>
            <person name="Fountain-Jones N.M."/>
            <person name="Garbe J.R."/>
            <person name="Macchietto M.G."/>
            <person name="Kania S.A."/>
            <person name="Gerhold R.W."/>
            <person name="Richards J.E."/>
            <person name="Wolf T.M."/>
        </authorList>
    </citation>
    <scope>NUCLEOTIDE SEQUENCE</scope>
    <source>
        <strain evidence="1">MNPRO001-30</strain>
        <tissue evidence="1">Meninges</tissue>
    </source>
</reference>
<comment type="caution">
    <text evidence="1">The sequence shown here is derived from an EMBL/GenBank/DDBJ whole genome shotgun (WGS) entry which is preliminary data.</text>
</comment>
<sequence>MNPMCHLLISRQSVAQASSHPEIESETLALAMTNWLHQLNSRVDERLLLGCITLFTRCITCESVHHRAIEASDNKVLVASVCKSRPVHKLQNSNLGN</sequence>
<keyword evidence="2" id="KW-1185">Reference proteome</keyword>